<evidence type="ECO:0000256" key="1">
    <source>
        <dbReference type="ARBA" id="ARBA00005395"/>
    </source>
</evidence>
<dbReference type="Proteomes" id="UP001597427">
    <property type="component" value="Unassembled WGS sequence"/>
</dbReference>
<dbReference type="PANTHER" id="PTHR43420:SF44">
    <property type="entry name" value="ACETYLTRANSFERASE YPEA"/>
    <property type="match status" value="1"/>
</dbReference>
<evidence type="ECO:0000256" key="4">
    <source>
        <dbReference type="ARBA" id="ARBA00023315"/>
    </source>
</evidence>
<dbReference type="EC" id="2.3.1.266" evidence="6"/>
<keyword evidence="6" id="KW-0689">Ribosomal protein</keyword>
<dbReference type="Pfam" id="PF00583">
    <property type="entry name" value="Acetyltransf_1"/>
    <property type="match status" value="1"/>
</dbReference>
<dbReference type="RefSeq" id="WP_379980539.1">
    <property type="nucleotide sequence ID" value="NZ_JBHUMO010000034.1"/>
</dbReference>
<keyword evidence="4 6" id="KW-0012">Acyltransferase</keyword>
<dbReference type="InterPro" id="IPR006464">
    <property type="entry name" value="AcTrfase_RimI/Ard1"/>
</dbReference>
<dbReference type="CDD" id="cd04301">
    <property type="entry name" value="NAT_SF"/>
    <property type="match status" value="1"/>
</dbReference>
<dbReference type="SUPFAM" id="SSF55729">
    <property type="entry name" value="Acyl-CoA N-acyltransferases (Nat)"/>
    <property type="match status" value="1"/>
</dbReference>
<comment type="caution">
    <text evidence="6">The sequence shown here is derived from an EMBL/GenBank/DDBJ whole genome shotgun (WGS) entry which is preliminary data.</text>
</comment>
<proteinExistence type="inferred from homology"/>
<evidence type="ECO:0000259" key="5">
    <source>
        <dbReference type="PROSITE" id="PS51186"/>
    </source>
</evidence>
<evidence type="ECO:0000256" key="2">
    <source>
        <dbReference type="ARBA" id="ARBA00022490"/>
    </source>
</evidence>
<organism evidence="6 7">
    <name type="scientific">Enterococcus camelliae</name>
    <dbReference type="NCBI Taxonomy" id="453959"/>
    <lineage>
        <taxon>Bacteria</taxon>
        <taxon>Bacillati</taxon>
        <taxon>Bacillota</taxon>
        <taxon>Bacilli</taxon>
        <taxon>Lactobacillales</taxon>
        <taxon>Enterococcaceae</taxon>
        <taxon>Enterococcus</taxon>
    </lineage>
</organism>
<comment type="similarity">
    <text evidence="1">Belongs to the acetyltransferase family. RimI subfamily.</text>
</comment>
<keyword evidence="2" id="KW-0963">Cytoplasm</keyword>
<dbReference type="GO" id="GO:0008999">
    <property type="term" value="F:protein-N-terminal-alanine acetyltransferase activity"/>
    <property type="evidence" value="ECO:0007669"/>
    <property type="project" value="UniProtKB-EC"/>
</dbReference>
<gene>
    <name evidence="6" type="primary">rimI</name>
    <name evidence="6" type="ORF">ACFSR0_05040</name>
</gene>
<dbReference type="InterPro" id="IPR000182">
    <property type="entry name" value="GNAT_dom"/>
</dbReference>
<dbReference type="PROSITE" id="PS51186">
    <property type="entry name" value="GNAT"/>
    <property type="match status" value="1"/>
</dbReference>
<dbReference type="NCBIfam" id="TIGR01575">
    <property type="entry name" value="rimI"/>
    <property type="match status" value="1"/>
</dbReference>
<keyword evidence="7" id="KW-1185">Reference proteome</keyword>
<keyword evidence="3 6" id="KW-0808">Transferase</keyword>
<keyword evidence="6" id="KW-0687">Ribonucleoprotein</keyword>
<dbReference type="InterPro" id="IPR016181">
    <property type="entry name" value="Acyl_CoA_acyltransferase"/>
</dbReference>
<dbReference type="InterPro" id="IPR050680">
    <property type="entry name" value="YpeA/RimI_acetyltransf"/>
</dbReference>
<accession>A0ABW5TJB8</accession>
<evidence type="ECO:0000313" key="6">
    <source>
        <dbReference type="EMBL" id="MFD2728790.1"/>
    </source>
</evidence>
<dbReference type="PANTHER" id="PTHR43420">
    <property type="entry name" value="ACETYLTRANSFERASE"/>
    <property type="match status" value="1"/>
</dbReference>
<reference evidence="7" key="1">
    <citation type="journal article" date="2019" name="Int. J. Syst. Evol. Microbiol.">
        <title>The Global Catalogue of Microorganisms (GCM) 10K type strain sequencing project: providing services to taxonomists for standard genome sequencing and annotation.</title>
        <authorList>
            <consortium name="The Broad Institute Genomics Platform"/>
            <consortium name="The Broad Institute Genome Sequencing Center for Infectious Disease"/>
            <person name="Wu L."/>
            <person name="Ma J."/>
        </authorList>
    </citation>
    <scope>NUCLEOTIDE SEQUENCE [LARGE SCALE GENOMIC DNA]</scope>
    <source>
        <strain evidence="7">TISTR 932</strain>
    </source>
</reference>
<dbReference type="Gene3D" id="3.40.630.30">
    <property type="match status" value="1"/>
</dbReference>
<protein>
    <submittedName>
        <fullName evidence="6">Ribosomal protein S18-alanine N-acetyltransferase</fullName>
        <ecNumber evidence="6">2.3.1.266</ecNumber>
    </submittedName>
</protein>
<evidence type="ECO:0000313" key="7">
    <source>
        <dbReference type="Proteomes" id="UP001597427"/>
    </source>
</evidence>
<dbReference type="EMBL" id="JBHUMO010000034">
    <property type="protein sequence ID" value="MFD2728790.1"/>
    <property type="molecule type" value="Genomic_DNA"/>
</dbReference>
<evidence type="ECO:0000256" key="3">
    <source>
        <dbReference type="ARBA" id="ARBA00022679"/>
    </source>
</evidence>
<name>A0ABW5TJB8_9ENTE</name>
<dbReference type="GO" id="GO:0005840">
    <property type="term" value="C:ribosome"/>
    <property type="evidence" value="ECO:0007669"/>
    <property type="project" value="UniProtKB-KW"/>
</dbReference>
<feature type="domain" description="N-acetyltransferase" evidence="5">
    <location>
        <begin position="1"/>
        <end position="152"/>
    </location>
</feature>
<sequence length="157" mass="18515">MKIKTLADFQAYHSLANQLEELVNASFQEGLSWNRKAFFADFQSEYARYYLIEHEDQIIGMVNGHQLFEEFELFLVAVHPDFRGTGLATLLLQTLEEALQSEAVNQILLEVRPSNQQALNLYTKFCFEQYHTRKDYYTQPIEDAWLLRKKVSQKRNE</sequence>